<gene>
    <name evidence="1 3 4" type="ORF">SRAE_2000371500</name>
</gene>
<evidence type="ECO:0000313" key="4">
    <source>
        <dbReference type="WormBase" id="SRAE_2000371500"/>
    </source>
</evidence>
<accession>A0A090LLL3</accession>
<dbReference type="CTD" id="36381433"/>
<dbReference type="Proteomes" id="UP000035682">
    <property type="component" value="Unplaced"/>
</dbReference>
<organism evidence="1">
    <name type="scientific">Strongyloides ratti</name>
    <name type="common">Parasitic roundworm</name>
    <dbReference type="NCBI Taxonomy" id="34506"/>
    <lineage>
        <taxon>Eukaryota</taxon>
        <taxon>Metazoa</taxon>
        <taxon>Ecdysozoa</taxon>
        <taxon>Nematoda</taxon>
        <taxon>Chromadorea</taxon>
        <taxon>Rhabditida</taxon>
        <taxon>Tylenchina</taxon>
        <taxon>Panagrolaimomorpha</taxon>
        <taxon>Strongyloidoidea</taxon>
        <taxon>Strongyloididae</taxon>
        <taxon>Strongyloides</taxon>
    </lineage>
</organism>
<dbReference type="WormBase" id="SRAE_2000371500">
    <property type="protein sequence ID" value="SRP01837"/>
    <property type="gene ID" value="WBGene00263940"/>
</dbReference>
<reference evidence="1 2" key="1">
    <citation type="submission" date="2014-09" db="EMBL/GenBank/DDBJ databases">
        <authorList>
            <person name="Martin A.A."/>
        </authorList>
    </citation>
    <scope>NUCLEOTIDE SEQUENCE</scope>
    <source>
        <strain evidence="2">ED321</strain>
        <strain evidence="1">ED321 Heterogonic</strain>
    </source>
</reference>
<dbReference type="GeneID" id="36381433"/>
<evidence type="ECO:0000313" key="1">
    <source>
        <dbReference type="EMBL" id="CEF69063.1"/>
    </source>
</evidence>
<reference evidence="3" key="2">
    <citation type="submission" date="2020-12" db="UniProtKB">
        <authorList>
            <consortium name="WormBaseParasite"/>
        </authorList>
    </citation>
    <scope>IDENTIFICATION</scope>
</reference>
<dbReference type="OrthoDB" id="16290at2759"/>
<dbReference type="RefSeq" id="XP_024508263.1">
    <property type="nucleotide sequence ID" value="XM_024654942.1"/>
</dbReference>
<evidence type="ECO:0000313" key="3">
    <source>
        <dbReference type="WBParaSite" id="SRAE_2000371500.1"/>
    </source>
</evidence>
<dbReference type="OMA" id="YKQYVRI"/>
<name>A0A090LLL3_STRRB</name>
<dbReference type="EMBL" id="LN609529">
    <property type="protein sequence ID" value="CEF69063.1"/>
    <property type="molecule type" value="Genomic_DNA"/>
</dbReference>
<dbReference type="WBParaSite" id="SRAE_2000371500.1">
    <property type="protein sequence ID" value="SRAE_2000371500.1"/>
    <property type="gene ID" value="WBGene00263940"/>
</dbReference>
<sequence>MKQLYKSYITLLSKWPKDPTKEGERCLPTFLQKEVKRIFHEIKMEEKKIDKTLCNERLIALKKIVDNTYLQAYPTRYKSGIFGFGAKDLEDINSTKSRQKLGLERKPTLWQRITGKKSN</sequence>
<keyword evidence="2" id="KW-1185">Reference proteome</keyword>
<evidence type="ECO:0000313" key="2">
    <source>
        <dbReference type="Proteomes" id="UP000035682"/>
    </source>
</evidence>
<dbReference type="Pfam" id="PF20180">
    <property type="entry name" value="UQCC2_CBP6"/>
    <property type="match status" value="1"/>
</dbReference>
<protein>
    <submittedName>
        <fullName evidence="3">Ubiquinol-cytochrome-c reductase complex assembly factor 2</fullName>
    </submittedName>
</protein>
<proteinExistence type="predicted"/>
<dbReference type="AlphaFoldDB" id="A0A090LLL3"/>